<reference evidence="1 2" key="1">
    <citation type="journal article" date="2024" name="Nat. Commun.">
        <title>Phylogenomics reveals the evolutionary origins of lichenization in chlorophyte algae.</title>
        <authorList>
            <person name="Puginier C."/>
            <person name="Libourel C."/>
            <person name="Otte J."/>
            <person name="Skaloud P."/>
            <person name="Haon M."/>
            <person name="Grisel S."/>
            <person name="Petersen M."/>
            <person name="Berrin J.G."/>
            <person name="Delaux P.M."/>
            <person name="Dal Grande F."/>
            <person name="Keller J."/>
        </authorList>
    </citation>
    <scope>NUCLEOTIDE SEQUENCE [LARGE SCALE GENOMIC DNA]</scope>
    <source>
        <strain evidence="1 2">SAG 245.80</strain>
    </source>
</reference>
<evidence type="ECO:0000313" key="2">
    <source>
        <dbReference type="Proteomes" id="UP001445335"/>
    </source>
</evidence>
<dbReference type="Gene3D" id="3.40.50.150">
    <property type="entry name" value="Vaccinia Virus protein VP39"/>
    <property type="match status" value="1"/>
</dbReference>
<organism evidence="1 2">
    <name type="scientific">Elliptochloris bilobata</name>
    <dbReference type="NCBI Taxonomy" id="381761"/>
    <lineage>
        <taxon>Eukaryota</taxon>
        <taxon>Viridiplantae</taxon>
        <taxon>Chlorophyta</taxon>
        <taxon>core chlorophytes</taxon>
        <taxon>Trebouxiophyceae</taxon>
        <taxon>Trebouxiophyceae incertae sedis</taxon>
        <taxon>Elliptochloris clade</taxon>
        <taxon>Elliptochloris</taxon>
    </lineage>
</organism>
<proteinExistence type="predicted"/>
<sequence>MDEHIHSPDNVENRFDHNIAAVGAALKVVKLKGPSLQTLARLVADASVLYDVVYVDGSHAARDVMGDAVLAWALLRPGGVLILDDYRYDHILDLPPEEYPKSAIDAFIKLFAKELFVLEVGYQCIVEKCM</sequence>
<dbReference type="SUPFAM" id="SSF53335">
    <property type="entry name" value="S-adenosyl-L-methionine-dependent methyltransferases"/>
    <property type="match status" value="1"/>
</dbReference>
<dbReference type="AlphaFoldDB" id="A0AAW1SD82"/>
<dbReference type="EMBL" id="JALJOU010000004">
    <property type="protein sequence ID" value="KAK9844096.1"/>
    <property type="molecule type" value="Genomic_DNA"/>
</dbReference>
<dbReference type="Pfam" id="PF13578">
    <property type="entry name" value="Methyltransf_24"/>
    <property type="match status" value="1"/>
</dbReference>
<evidence type="ECO:0008006" key="3">
    <source>
        <dbReference type="Google" id="ProtNLM"/>
    </source>
</evidence>
<evidence type="ECO:0000313" key="1">
    <source>
        <dbReference type="EMBL" id="KAK9844096.1"/>
    </source>
</evidence>
<dbReference type="Proteomes" id="UP001445335">
    <property type="component" value="Unassembled WGS sequence"/>
</dbReference>
<accession>A0AAW1SD82</accession>
<keyword evidence="2" id="KW-1185">Reference proteome</keyword>
<protein>
    <recommendedName>
        <fullName evidence="3">Class I SAM-dependent methyltransferase</fullName>
    </recommendedName>
</protein>
<comment type="caution">
    <text evidence="1">The sequence shown here is derived from an EMBL/GenBank/DDBJ whole genome shotgun (WGS) entry which is preliminary data.</text>
</comment>
<name>A0AAW1SD82_9CHLO</name>
<dbReference type="InterPro" id="IPR029063">
    <property type="entry name" value="SAM-dependent_MTases_sf"/>
</dbReference>
<gene>
    <name evidence="1" type="ORF">WJX81_004400</name>
</gene>